<sequence length="106" mass="12008">MTYNNNINVLQAKSFGKDLIAIEKDGNTLKSVGFLGRFIRRLKKMIGKNSYEDCKITKIASTMKNMVDEHPSDEVGKKIVQDKFKEILGLKKIKPEKQGSCPTNFL</sequence>
<accession>F8L173</accession>
<dbReference type="HOGENOM" id="CLU_2220609_0_0_0"/>
<organism evidence="1 2">
    <name type="scientific">Parachlamydia acanthamoebae (strain UV7)</name>
    <dbReference type="NCBI Taxonomy" id="765952"/>
    <lineage>
        <taxon>Bacteria</taxon>
        <taxon>Pseudomonadati</taxon>
        <taxon>Chlamydiota</taxon>
        <taxon>Chlamydiia</taxon>
        <taxon>Parachlamydiales</taxon>
        <taxon>Parachlamydiaceae</taxon>
        <taxon>Parachlamydia</taxon>
    </lineage>
</organism>
<dbReference type="EMBL" id="FR872580">
    <property type="protein sequence ID" value="CCB86993.1"/>
    <property type="molecule type" value="Genomic_DNA"/>
</dbReference>
<gene>
    <name evidence="1" type="ordered locus">PUV_20430</name>
</gene>
<dbReference type="STRING" id="765952.PUV_20430"/>
<dbReference type="AlphaFoldDB" id="F8L173"/>
<dbReference type="KEGG" id="puv:PUV_20430"/>
<dbReference type="RefSeq" id="WP_013925320.1">
    <property type="nucleotide sequence ID" value="NC_015702.1"/>
</dbReference>
<evidence type="ECO:0000313" key="1">
    <source>
        <dbReference type="EMBL" id="CCB86993.1"/>
    </source>
</evidence>
<dbReference type="Proteomes" id="UP000000495">
    <property type="component" value="Chromosome"/>
</dbReference>
<keyword evidence="2" id="KW-1185">Reference proteome</keyword>
<reference key="1">
    <citation type="journal article" date="2011" name="Mol. Biol. Evol.">
        <title>Unity in variety -- the pan-genome of the Chlamydiae.</title>
        <authorList>
            <person name="Collingro A."/>
            <person name="Tischler P."/>
            <person name="Weinmaier T."/>
            <person name="Penz T."/>
            <person name="Heinz E."/>
            <person name="Brunham R.C."/>
            <person name="Read T.D."/>
            <person name="Bavoil P.M."/>
            <person name="Sachse K."/>
            <person name="Kahane S."/>
            <person name="Friedman M.G."/>
            <person name="Rattei T."/>
            <person name="Myers G.S.A."/>
            <person name="Horn M."/>
        </authorList>
    </citation>
    <scope>NUCLEOTIDE SEQUENCE</scope>
    <source>
        <strain>UV7</strain>
    </source>
</reference>
<protein>
    <submittedName>
        <fullName evidence="1">Uncharacterized protein</fullName>
    </submittedName>
</protein>
<proteinExistence type="predicted"/>
<reference evidence="1 2" key="2">
    <citation type="journal article" date="2011" name="Mol. Biol. Evol.">
        <title>Unity in variety--the pan-genome of the Chlamydiae.</title>
        <authorList>
            <person name="Collingro A."/>
            <person name="Tischler P."/>
            <person name="Weinmaier T."/>
            <person name="Penz T."/>
            <person name="Heinz E."/>
            <person name="Brunham R.C."/>
            <person name="Read T.D."/>
            <person name="Bavoil P.M."/>
            <person name="Sachse K."/>
            <person name="Kahane S."/>
            <person name="Friedman M.G."/>
            <person name="Rattei T."/>
            <person name="Myers G.S."/>
            <person name="Horn M."/>
        </authorList>
    </citation>
    <scope>NUCLEOTIDE SEQUENCE [LARGE SCALE GENOMIC DNA]</scope>
    <source>
        <strain evidence="2">UV7</strain>
    </source>
</reference>
<evidence type="ECO:0000313" key="2">
    <source>
        <dbReference type="Proteomes" id="UP000000495"/>
    </source>
</evidence>
<name>F8L173_PARAV</name>